<dbReference type="SFLD" id="SFLDS00003">
    <property type="entry name" value="Haloacid_Dehalogenase"/>
    <property type="match status" value="1"/>
</dbReference>
<keyword evidence="9 12" id="KW-0472">Membrane</keyword>
<keyword evidence="3 12" id="KW-0812">Transmembrane</keyword>
<dbReference type="RefSeq" id="WP_190013570.1">
    <property type="nucleotide sequence ID" value="NZ_BMUE01000002.1"/>
</dbReference>
<keyword evidence="12" id="KW-1003">Cell membrane</keyword>
<dbReference type="SUPFAM" id="SSF55008">
    <property type="entry name" value="HMA, heavy metal-associated domain"/>
    <property type="match status" value="1"/>
</dbReference>
<dbReference type="PROSITE" id="PS01047">
    <property type="entry name" value="HMA_1"/>
    <property type="match status" value="1"/>
</dbReference>
<dbReference type="InterPro" id="IPR017969">
    <property type="entry name" value="Heavy-metal-associated_CS"/>
</dbReference>
<dbReference type="GO" id="GO:0043682">
    <property type="term" value="F:P-type divalent copper transporter activity"/>
    <property type="evidence" value="ECO:0007669"/>
    <property type="project" value="TreeGrafter"/>
</dbReference>
<evidence type="ECO:0000256" key="2">
    <source>
        <dbReference type="ARBA" id="ARBA00006024"/>
    </source>
</evidence>
<evidence type="ECO:0000256" key="9">
    <source>
        <dbReference type="ARBA" id="ARBA00023136"/>
    </source>
</evidence>
<dbReference type="InterPro" id="IPR001757">
    <property type="entry name" value="P_typ_ATPase"/>
</dbReference>
<dbReference type="InterPro" id="IPR059000">
    <property type="entry name" value="ATPase_P-type_domA"/>
</dbReference>
<comment type="similarity">
    <text evidence="2 12">Belongs to the cation transport ATPase (P-type) (TC 3.A.3) family. Type IB subfamily.</text>
</comment>
<dbReference type="PROSITE" id="PS50846">
    <property type="entry name" value="HMA_2"/>
    <property type="match status" value="1"/>
</dbReference>
<evidence type="ECO:0000256" key="5">
    <source>
        <dbReference type="ARBA" id="ARBA00022741"/>
    </source>
</evidence>
<dbReference type="Gene3D" id="3.40.1110.10">
    <property type="entry name" value="Calcium-transporting ATPase, cytoplasmic domain N"/>
    <property type="match status" value="1"/>
</dbReference>
<dbReference type="InterPro" id="IPR018303">
    <property type="entry name" value="ATPase_P-typ_P_site"/>
</dbReference>
<evidence type="ECO:0000256" key="3">
    <source>
        <dbReference type="ARBA" id="ARBA00022692"/>
    </source>
</evidence>
<evidence type="ECO:0000259" key="14">
    <source>
        <dbReference type="PROSITE" id="PS50846"/>
    </source>
</evidence>
<dbReference type="SUPFAM" id="SSF56784">
    <property type="entry name" value="HAD-like"/>
    <property type="match status" value="1"/>
</dbReference>
<dbReference type="FunFam" id="3.40.1110.10:FF:000133">
    <property type="entry name" value="Probable cation-transporting P-type ATPase"/>
    <property type="match status" value="1"/>
</dbReference>
<comment type="caution">
    <text evidence="15">The sequence shown here is derived from an EMBL/GenBank/DDBJ whole genome shotgun (WGS) entry which is preliminary data.</text>
</comment>
<feature type="transmembrane region" description="Helical" evidence="12">
    <location>
        <begin position="365"/>
        <end position="387"/>
    </location>
</feature>
<feature type="transmembrane region" description="Helical" evidence="12">
    <location>
        <begin position="135"/>
        <end position="157"/>
    </location>
</feature>
<feature type="transmembrane region" description="Helical" evidence="12">
    <location>
        <begin position="209"/>
        <end position="228"/>
    </location>
</feature>
<evidence type="ECO:0000256" key="10">
    <source>
        <dbReference type="ARBA" id="ARBA00049360"/>
    </source>
</evidence>
<feature type="transmembrane region" description="Helical" evidence="12">
    <location>
        <begin position="393"/>
        <end position="414"/>
    </location>
</feature>
<accession>A0A918MMC0</accession>
<feature type="transmembrane region" description="Helical" evidence="12">
    <location>
        <begin position="169"/>
        <end position="189"/>
    </location>
</feature>
<comment type="catalytic activity">
    <reaction evidence="10">
        <text>ATP + H2O = ADP + phosphate + H(+)</text>
        <dbReference type="Rhea" id="RHEA:13065"/>
        <dbReference type="ChEBI" id="CHEBI:15377"/>
        <dbReference type="ChEBI" id="CHEBI:15378"/>
        <dbReference type="ChEBI" id="CHEBI:30616"/>
        <dbReference type="ChEBI" id="CHEBI:43474"/>
        <dbReference type="ChEBI" id="CHEBI:456216"/>
    </reaction>
</comment>
<evidence type="ECO:0000256" key="13">
    <source>
        <dbReference type="SAM" id="MobiDB-lite"/>
    </source>
</evidence>
<dbReference type="NCBIfam" id="TIGR01494">
    <property type="entry name" value="ATPase_P-type"/>
    <property type="match status" value="1"/>
</dbReference>
<dbReference type="PRINTS" id="PR00943">
    <property type="entry name" value="CUATPASE"/>
</dbReference>
<dbReference type="InterPro" id="IPR036412">
    <property type="entry name" value="HAD-like_sf"/>
</dbReference>
<dbReference type="FunFam" id="3.30.70.100:FF:000005">
    <property type="entry name" value="Copper-exporting P-type ATPase A"/>
    <property type="match status" value="1"/>
</dbReference>
<keyword evidence="5 12" id="KW-0547">Nucleotide-binding</keyword>
<dbReference type="CDD" id="cd02094">
    <property type="entry name" value="P-type_ATPase_Cu-like"/>
    <property type="match status" value="1"/>
</dbReference>
<dbReference type="Proteomes" id="UP000620224">
    <property type="component" value="Unassembled WGS sequence"/>
</dbReference>
<dbReference type="SFLD" id="SFLDG00002">
    <property type="entry name" value="C1.7:_P-type_atpase_like"/>
    <property type="match status" value="1"/>
</dbReference>
<dbReference type="Pfam" id="PF00702">
    <property type="entry name" value="Hydrolase"/>
    <property type="match status" value="1"/>
</dbReference>
<gene>
    <name evidence="15" type="ORF">GCM10010503_10760</name>
</gene>
<evidence type="ECO:0000313" key="15">
    <source>
        <dbReference type="EMBL" id="GGW36698.1"/>
    </source>
</evidence>
<evidence type="ECO:0000256" key="6">
    <source>
        <dbReference type="ARBA" id="ARBA00022840"/>
    </source>
</evidence>
<keyword evidence="8 12" id="KW-1133">Transmembrane helix</keyword>
<dbReference type="Pfam" id="PF00403">
    <property type="entry name" value="HMA"/>
    <property type="match status" value="1"/>
</dbReference>
<dbReference type="Pfam" id="PF00122">
    <property type="entry name" value="E1-E2_ATPase"/>
    <property type="match status" value="1"/>
</dbReference>
<dbReference type="CDD" id="cd00371">
    <property type="entry name" value="HMA"/>
    <property type="match status" value="1"/>
</dbReference>
<sequence>MTSTTADTAIAAGTASQVELLIGGMTCASCAARVEKKLNRMEGVSATVNFATEKAKVTCAEGVQVSDLIATVVRTGYTAEEPPPPAPEPDTARETPEGDPELGALRHRLLVSALLAAPVVLLAMIPALQFDDWQWLSLTLAAPVVVWGGAPFHRAAWTNARHGAATMDTLVSVGTLAAFGWSLWALFLGDAGMPGMHDEFRFTVSRMDGASTIYLEVASGVVALILLGRYLEARSKRRAGAALKALMELGAKDVAVLREGREVRVPVGSLTVGDRFVVRPGEKIATDGTVVEGVSAVDASMLTGESVPVDVGPGDRVTGATVNAGGRLVVEATRVGADTQLARMARLVEDAQNGKAEVQRLADRISAVFVPVVMLIALATFGVWLGVTGDTGAAFTAAVAVLIIACPCALGLATPTALMVGTGRGAQLGILIKGPEVLESTRRVDTVVLDKTGTVTTGRMTLQAVYAADGEDEKELLRLAGALEHASEHPIARAIATGAEERTGALPAVEHFENVPGRGVRGRVDGREVAVGRLYDDLPPGVARAAREAEQQGRTAVVAGWDGRARGVLAVADAVKETSAEAVRELRALGLTPVLLTGDNRTVAEAVAKTVGIDARDVFAEVLPEEKVDVVRRLRSEGRTVAMVGDGVNDAAALATADLGLAMGTGTDAAIEAGDLTLVRGDLRVAADAIRLSRRTLTTIKGNLVWAFGYNVAALPLAAAGLLNPMIAGAAMAFSSLFVVTNSLRLRTFR</sequence>
<evidence type="ECO:0000256" key="4">
    <source>
        <dbReference type="ARBA" id="ARBA00022723"/>
    </source>
</evidence>
<dbReference type="EMBL" id="BMUE01000002">
    <property type="protein sequence ID" value="GGW36698.1"/>
    <property type="molecule type" value="Genomic_DNA"/>
</dbReference>
<dbReference type="GO" id="GO:0005886">
    <property type="term" value="C:plasma membrane"/>
    <property type="evidence" value="ECO:0007669"/>
    <property type="project" value="UniProtKB-SubCell"/>
</dbReference>
<dbReference type="Gene3D" id="2.70.150.10">
    <property type="entry name" value="Calcium-transporting ATPase, cytoplasmic transduction domain A"/>
    <property type="match status" value="1"/>
</dbReference>
<dbReference type="AlphaFoldDB" id="A0A918MMC0"/>
<dbReference type="PANTHER" id="PTHR43520:SF8">
    <property type="entry name" value="P-TYPE CU(+) TRANSPORTER"/>
    <property type="match status" value="1"/>
</dbReference>
<dbReference type="InterPro" id="IPR023214">
    <property type="entry name" value="HAD_sf"/>
</dbReference>
<evidence type="ECO:0000256" key="12">
    <source>
        <dbReference type="RuleBase" id="RU362081"/>
    </source>
</evidence>
<dbReference type="NCBIfam" id="TIGR01511">
    <property type="entry name" value="ATPase-IB1_Cu"/>
    <property type="match status" value="1"/>
</dbReference>
<comment type="subcellular location">
    <subcellularLocation>
        <location evidence="1">Cell membrane</location>
        <topology evidence="1">Multi-pass membrane protein</topology>
    </subcellularLocation>
</comment>
<dbReference type="PROSITE" id="PS00154">
    <property type="entry name" value="ATPASE_E1_E2"/>
    <property type="match status" value="1"/>
</dbReference>
<dbReference type="FunFam" id="2.70.150.10:FF:000002">
    <property type="entry name" value="Copper-transporting ATPase 1, putative"/>
    <property type="match status" value="1"/>
</dbReference>
<keyword evidence="7" id="KW-1278">Translocase</keyword>
<dbReference type="PANTHER" id="PTHR43520">
    <property type="entry name" value="ATP7, ISOFORM B"/>
    <property type="match status" value="1"/>
</dbReference>
<dbReference type="SFLD" id="SFLDF00027">
    <property type="entry name" value="p-type_atpase"/>
    <property type="match status" value="1"/>
</dbReference>
<evidence type="ECO:0000256" key="11">
    <source>
        <dbReference type="ARBA" id="ARBA00074171"/>
    </source>
</evidence>
<feature type="region of interest" description="Disordered" evidence="13">
    <location>
        <begin position="76"/>
        <end position="99"/>
    </location>
</feature>
<feature type="transmembrane region" description="Helical" evidence="12">
    <location>
        <begin position="703"/>
        <end position="720"/>
    </location>
</feature>
<reference evidence="15 16" key="1">
    <citation type="journal article" date="2014" name="Int. J. Syst. Evol. Microbiol.">
        <title>Complete genome sequence of Corynebacterium casei LMG S-19264T (=DSM 44701T), isolated from a smear-ripened cheese.</title>
        <authorList>
            <consortium name="US DOE Joint Genome Institute (JGI-PGF)"/>
            <person name="Walter F."/>
            <person name="Albersmeier A."/>
            <person name="Kalinowski J."/>
            <person name="Ruckert C."/>
        </authorList>
    </citation>
    <scope>NUCLEOTIDE SEQUENCE [LARGE SCALE GENOMIC DNA]</scope>
    <source>
        <strain evidence="15 16">JCM 4490</strain>
    </source>
</reference>
<protein>
    <recommendedName>
        <fullName evidence="11">Cation-transporting P-type ATPase B</fullName>
    </recommendedName>
</protein>
<evidence type="ECO:0000256" key="1">
    <source>
        <dbReference type="ARBA" id="ARBA00004651"/>
    </source>
</evidence>
<keyword evidence="16" id="KW-1185">Reference proteome</keyword>
<dbReference type="GO" id="GO:0055070">
    <property type="term" value="P:copper ion homeostasis"/>
    <property type="evidence" value="ECO:0007669"/>
    <property type="project" value="TreeGrafter"/>
</dbReference>
<dbReference type="PRINTS" id="PR00119">
    <property type="entry name" value="CATATPASE"/>
</dbReference>
<dbReference type="GO" id="GO:0005507">
    <property type="term" value="F:copper ion binding"/>
    <property type="evidence" value="ECO:0007669"/>
    <property type="project" value="TreeGrafter"/>
</dbReference>
<name>A0A918MMC0_9ACTN</name>
<dbReference type="PROSITE" id="PS01229">
    <property type="entry name" value="COF_2"/>
    <property type="match status" value="1"/>
</dbReference>
<dbReference type="InterPro" id="IPR027256">
    <property type="entry name" value="P-typ_ATPase_IB"/>
</dbReference>
<evidence type="ECO:0000256" key="8">
    <source>
        <dbReference type="ARBA" id="ARBA00022989"/>
    </source>
</evidence>
<dbReference type="Gene3D" id="3.40.50.1000">
    <property type="entry name" value="HAD superfamily/HAD-like"/>
    <property type="match status" value="1"/>
</dbReference>
<dbReference type="Gene3D" id="3.30.70.100">
    <property type="match status" value="1"/>
</dbReference>
<dbReference type="GO" id="GO:0005524">
    <property type="term" value="F:ATP binding"/>
    <property type="evidence" value="ECO:0007669"/>
    <property type="project" value="UniProtKB-UniRule"/>
</dbReference>
<organism evidence="15 16">
    <name type="scientific">Streptomyces lucensis JCM 4490</name>
    <dbReference type="NCBI Taxonomy" id="1306176"/>
    <lineage>
        <taxon>Bacteria</taxon>
        <taxon>Bacillati</taxon>
        <taxon>Actinomycetota</taxon>
        <taxon>Actinomycetes</taxon>
        <taxon>Kitasatosporales</taxon>
        <taxon>Streptomycetaceae</taxon>
        <taxon>Streptomyces</taxon>
    </lineage>
</organism>
<keyword evidence="6 12" id="KW-0067">ATP-binding</keyword>
<evidence type="ECO:0000313" key="16">
    <source>
        <dbReference type="Proteomes" id="UP000620224"/>
    </source>
</evidence>
<dbReference type="InterPro" id="IPR023299">
    <property type="entry name" value="ATPase_P-typ_cyto_dom_N"/>
</dbReference>
<feature type="transmembrane region" description="Helical" evidence="12">
    <location>
        <begin position="726"/>
        <end position="744"/>
    </location>
</feature>
<dbReference type="InterPro" id="IPR008250">
    <property type="entry name" value="ATPase_P-typ_transduc_dom_A_sf"/>
</dbReference>
<dbReference type="InterPro" id="IPR006121">
    <property type="entry name" value="HMA_dom"/>
</dbReference>
<dbReference type="NCBIfam" id="TIGR01525">
    <property type="entry name" value="ATPase-IB_hvy"/>
    <property type="match status" value="1"/>
</dbReference>
<dbReference type="NCBIfam" id="TIGR01512">
    <property type="entry name" value="ATPase-IB2_Cd"/>
    <property type="match status" value="1"/>
</dbReference>
<feature type="domain" description="HMA" evidence="14">
    <location>
        <begin position="16"/>
        <end position="80"/>
    </location>
</feature>
<proteinExistence type="inferred from homology"/>
<dbReference type="InterPro" id="IPR044492">
    <property type="entry name" value="P_typ_ATPase_HD_dom"/>
</dbReference>
<dbReference type="GO" id="GO:0016887">
    <property type="term" value="F:ATP hydrolysis activity"/>
    <property type="evidence" value="ECO:0007669"/>
    <property type="project" value="InterPro"/>
</dbReference>
<dbReference type="InterPro" id="IPR036163">
    <property type="entry name" value="HMA_dom_sf"/>
</dbReference>
<evidence type="ECO:0000256" key="7">
    <source>
        <dbReference type="ARBA" id="ARBA00022967"/>
    </source>
</evidence>
<feature type="transmembrane region" description="Helical" evidence="12">
    <location>
        <begin position="109"/>
        <end position="129"/>
    </location>
</feature>
<dbReference type="SUPFAM" id="SSF81653">
    <property type="entry name" value="Calcium ATPase, transduction domain A"/>
    <property type="match status" value="1"/>
</dbReference>
<keyword evidence="4 12" id="KW-0479">Metal-binding</keyword>
<dbReference type="InterPro" id="IPR023298">
    <property type="entry name" value="ATPase_P-typ_TM_dom_sf"/>
</dbReference>
<dbReference type="SUPFAM" id="SSF81665">
    <property type="entry name" value="Calcium ATPase, transmembrane domain M"/>
    <property type="match status" value="1"/>
</dbReference>